<dbReference type="PANTHER" id="PTHR22953:SF153">
    <property type="entry name" value="PURPLE ACID PHOSPHATASE"/>
    <property type="match status" value="1"/>
</dbReference>
<dbReference type="InterPro" id="IPR015914">
    <property type="entry name" value="PAPs_N"/>
</dbReference>
<dbReference type="GO" id="GO:0046872">
    <property type="term" value="F:metal ion binding"/>
    <property type="evidence" value="ECO:0007669"/>
    <property type="project" value="InterPro"/>
</dbReference>
<feature type="domain" description="LamG-like jellyroll fold" evidence="4">
    <location>
        <begin position="99"/>
        <end position="238"/>
    </location>
</feature>
<dbReference type="Pfam" id="PF16656">
    <property type="entry name" value="Pur_ac_phosph_N"/>
    <property type="match status" value="1"/>
</dbReference>
<dbReference type="SUPFAM" id="SSF49363">
    <property type="entry name" value="Purple acid phosphatase, N-terminal domain"/>
    <property type="match status" value="1"/>
</dbReference>
<dbReference type="InterPro" id="IPR039331">
    <property type="entry name" value="PAPs-like"/>
</dbReference>
<dbReference type="EMBL" id="QPEX01000010">
    <property type="protein sequence ID" value="RCS54118.1"/>
    <property type="molecule type" value="Genomic_DNA"/>
</dbReference>
<evidence type="ECO:0000259" key="4">
    <source>
        <dbReference type="SMART" id="SM00560"/>
    </source>
</evidence>
<feature type="chain" id="PRO_5016636316" evidence="3">
    <location>
        <begin position="23"/>
        <end position="627"/>
    </location>
</feature>
<dbReference type="InterPro" id="IPR029052">
    <property type="entry name" value="Metallo-depent_PP-like"/>
</dbReference>
<evidence type="ECO:0000256" key="2">
    <source>
        <dbReference type="ARBA" id="ARBA00023157"/>
    </source>
</evidence>
<evidence type="ECO:0000256" key="3">
    <source>
        <dbReference type="SAM" id="SignalP"/>
    </source>
</evidence>
<dbReference type="InterPro" id="IPR004843">
    <property type="entry name" value="Calcineurin-like_PHP"/>
</dbReference>
<name>A0A368KUQ4_9BACT</name>
<keyword evidence="2" id="KW-1015">Disulfide bond</keyword>
<dbReference type="InterPro" id="IPR006558">
    <property type="entry name" value="LamG-like"/>
</dbReference>
<dbReference type="AlphaFoldDB" id="A0A368KUQ4"/>
<proteinExistence type="predicted"/>
<dbReference type="RefSeq" id="WP_114367184.1">
    <property type="nucleotide sequence ID" value="NZ_QPEX01000010.1"/>
</dbReference>
<dbReference type="Pfam" id="PF13385">
    <property type="entry name" value="Laminin_G_3"/>
    <property type="match status" value="1"/>
</dbReference>
<keyword evidence="1 3" id="KW-0732">Signal</keyword>
<dbReference type="Pfam" id="PF00149">
    <property type="entry name" value="Metallophos"/>
    <property type="match status" value="1"/>
</dbReference>
<dbReference type="SUPFAM" id="SSF49899">
    <property type="entry name" value="Concanavalin A-like lectins/glucanases"/>
    <property type="match status" value="1"/>
</dbReference>
<dbReference type="SMART" id="SM00560">
    <property type="entry name" value="LamGL"/>
    <property type="match status" value="1"/>
</dbReference>
<dbReference type="InterPro" id="IPR008963">
    <property type="entry name" value="Purple_acid_Pase-like_N"/>
</dbReference>
<protein>
    <submittedName>
        <fullName evidence="5">Metallophosphoesterase</fullName>
    </submittedName>
</protein>
<dbReference type="Gene3D" id="3.60.21.10">
    <property type="match status" value="1"/>
</dbReference>
<comment type="caution">
    <text evidence="5">The sequence shown here is derived from an EMBL/GenBank/DDBJ whole genome shotgun (WGS) entry which is preliminary data.</text>
</comment>
<dbReference type="InterPro" id="IPR013320">
    <property type="entry name" value="ConA-like_dom_sf"/>
</dbReference>
<evidence type="ECO:0000256" key="1">
    <source>
        <dbReference type="ARBA" id="ARBA00022729"/>
    </source>
</evidence>
<dbReference type="Gene3D" id="2.60.40.380">
    <property type="entry name" value="Purple acid phosphatase-like, N-terminal"/>
    <property type="match status" value="1"/>
</dbReference>
<organism evidence="5 6">
    <name type="scientific">Bremerella cremea</name>
    <dbReference type="NCBI Taxonomy" id="1031537"/>
    <lineage>
        <taxon>Bacteria</taxon>
        <taxon>Pseudomonadati</taxon>
        <taxon>Planctomycetota</taxon>
        <taxon>Planctomycetia</taxon>
        <taxon>Pirellulales</taxon>
        <taxon>Pirellulaceae</taxon>
        <taxon>Bremerella</taxon>
    </lineage>
</organism>
<dbReference type="SUPFAM" id="SSF56300">
    <property type="entry name" value="Metallo-dependent phosphatases"/>
    <property type="match status" value="1"/>
</dbReference>
<reference evidence="5 6" key="1">
    <citation type="submission" date="2018-07" db="EMBL/GenBank/DDBJ databases">
        <title>Comparative genomes isolates from brazilian mangrove.</title>
        <authorList>
            <person name="De Araujo J.E."/>
            <person name="Taketani R.G."/>
            <person name="Silva M.C.P."/>
            <person name="Lourenco M.V."/>
            <person name="Oliveira V.M."/>
            <person name="Andreote F.D."/>
        </authorList>
    </citation>
    <scope>NUCLEOTIDE SEQUENCE [LARGE SCALE GENOMIC DNA]</scope>
    <source>
        <strain evidence="5 6">HEX PRIS-MGV</strain>
    </source>
</reference>
<evidence type="ECO:0000313" key="6">
    <source>
        <dbReference type="Proteomes" id="UP000253562"/>
    </source>
</evidence>
<evidence type="ECO:0000313" key="5">
    <source>
        <dbReference type="EMBL" id="RCS54118.1"/>
    </source>
</evidence>
<sequence length="627" mass="71043">MRFAWLPTLAIVLLSTTQVVLAHDGPDPLARWRFDSESIVPQSDKAISLRARRGPDGTIVGKHQILGKKYDETLYFAGGESGVLLAENHKDAQKYLPTEHMTVSLVASIDQPQKWGGLIGVVQDNGKNESGWVVGYNEEVFTFALRGTEGTDRLTYLAGKTKYEKGKLYHVVATYDGKLMQLFVNGKLDAESNAQAGPIYYPEQTPFVLGAFCDSDEVNGHKGRIREIVLYDLAAKPAWVAHDFEHNANLTSLPAEEVQEPLDFVMKPYLQFGTQTSMTVMWRTNRPGSATLYYGETDECPQKIEVADAKEIHEIKIEGLEPETQYFYRTETRLKPEDEPLSSEVATFQTAVKRDTPFAFAVISDTQGNPKVSGTVGDYAWAQRPSFLLHAGDLVSTGKNESHWTQHFFPSMNPLMRHVPTFPVLGNHEQDAKFYYDYFSLPAPEYYYQFRFGNSDFFMIDSNRNVGPDSEQYKWLEKALSESDATWKFVCHHHPPYSSDENDYGNLWKTNKSTRGDLDARQLVPLYEKYNVDIVWNGHIHSYERTWPVRENKAVVAGAPVYMIVGGGGGNLETPGPVRPFFMNTVRRGHHYVMVRINGTKLEFQAYDIENRLFDEMVISKKTVSDN</sequence>
<dbReference type="PANTHER" id="PTHR22953">
    <property type="entry name" value="ACID PHOSPHATASE RELATED"/>
    <property type="match status" value="1"/>
</dbReference>
<accession>A0A368KUQ4</accession>
<dbReference type="OrthoDB" id="9804511at2"/>
<gene>
    <name evidence="5" type="ORF">DTL42_02920</name>
</gene>
<dbReference type="Gene3D" id="2.60.120.200">
    <property type="match status" value="1"/>
</dbReference>
<feature type="signal peptide" evidence="3">
    <location>
        <begin position="1"/>
        <end position="22"/>
    </location>
</feature>
<dbReference type="Proteomes" id="UP000253562">
    <property type="component" value="Unassembled WGS sequence"/>
</dbReference>
<dbReference type="GO" id="GO:0003993">
    <property type="term" value="F:acid phosphatase activity"/>
    <property type="evidence" value="ECO:0007669"/>
    <property type="project" value="InterPro"/>
</dbReference>